<dbReference type="GO" id="GO:0009908">
    <property type="term" value="P:flower development"/>
    <property type="evidence" value="ECO:0007669"/>
    <property type="project" value="UniProtKB-KW"/>
</dbReference>
<accession>A0A1J6J1R2</accession>
<comment type="caution">
    <text evidence="8">The sequence shown here is derived from an EMBL/GenBank/DDBJ whole genome shotgun (WGS) entry which is preliminary data.</text>
</comment>
<comment type="similarity">
    <text evidence="1">Belongs to the FLX family.</text>
</comment>
<keyword evidence="3" id="KW-0221">Differentiation</keyword>
<dbReference type="InterPro" id="IPR040353">
    <property type="entry name" value="FLX/FLX-like"/>
</dbReference>
<dbReference type="GO" id="GO:0030154">
    <property type="term" value="P:cell differentiation"/>
    <property type="evidence" value="ECO:0007669"/>
    <property type="project" value="UniProtKB-KW"/>
</dbReference>
<evidence type="ECO:0000256" key="4">
    <source>
        <dbReference type="ARBA" id="ARBA00023054"/>
    </source>
</evidence>
<keyword evidence="4 6" id="KW-0175">Coiled coil</keyword>
<dbReference type="PANTHER" id="PTHR33405">
    <property type="entry name" value="PROTEIN FLX-LIKE 2"/>
    <property type="match status" value="1"/>
</dbReference>
<evidence type="ECO:0000313" key="8">
    <source>
        <dbReference type="EMBL" id="OIT06696.1"/>
    </source>
</evidence>
<protein>
    <submittedName>
        <fullName evidence="8">Protein flx-like 3</fullName>
    </submittedName>
</protein>
<dbReference type="Proteomes" id="UP000187609">
    <property type="component" value="Unassembled WGS sequence"/>
</dbReference>
<dbReference type="GeneID" id="109213215"/>
<name>A0A1J6J1R2_NICAT</name>
<dbReference type="STRING" id="49451.A0A1J6J1R2"/>
<evidence type="ECO:0000313" key="9">
    <source>
        <dbReference type="Proteomes" id="UP000187609"/>
    </source>
</evidence>
<dbReference type="PANTHER" id="PTHR33405:SF20">
    <property type="entry name" value="PROTEIN FLX-LIKE 3"/>
    <property type="match status" value="1"/>
</dbReference>
<dbReference type="EMBL" id="MJEQ01037184">
    <property type="protein sequence ID" value="OIT06696.1"/>
    <property type="molecule type" value="Genomic_DNA"/>
</dbReference>
<evidence type="ECO:0000256" key="5">
    <source>
        <dbReference type="ARBA" id="ARBA00023089"/>
    </source>
</evidence>
<reference evidence="8" key="1">
    <citation type="submission" date="2016-11" db="EMBL/GenBank/DDBJ databases">
        <title>The genome of Nicotiana attenuata.</title>
        <authorList>
            <person name="Xu S."/>
            <person name="Brockmoeller T."/>
            <person name="Gaquerel E."/>
            <person name="Navarro A."/>
            <person name="Kuhl H."/>
            <person name="Gase K."/>
            <person name="Ling Z."/>
            <person name="Zhou W."/>
            <person name="Kreitzer C."/>
            <person name="Stanke M."/>
            <person name="Tang H."/>
            <person name="Lyons E."/>
            <person name="Pandey P."/>
            <person name="Pandey S.P."/>
            <person name="Timmermann B."/>
            <person name="Baldwin I.T."/>
        </authorList>
    </citation>
    <scope>NUCLEOTIDE SEQUENCE [LARGE SCALE GENOMIC DNA]</scope>
    <source>
        <strain evidence="8">UT</strain>
    </source>
</reference>
<dbReference type="SMR" id="A0A1J6J1R2"/>
<keyword evidence="2" id="KW-0217">Developmental protein</keyword>
<feature type="compositionally biased region" description="Basic and acidic residues" evidence="7">
    <location>
        <begin position="7"/>
        <end position="18"/>
    </location>
</feature>
<evidence type="ECO:0000256" key="6">
    <source>
        <dbReference type="SAM" id="Coils"/>
    </source>
</evidence>
<feature type="coiled-coil region" evidence="6">
    <location>
        <begin position="50"/>
        <end position="84"/>
    </location>
</feature>
<dbReference type="OMA" id="EKPRMTR"/>
<organism evidence="8 9">
    <name type="scientific">Nicotiana attenuata</name>
    <name type="common">Coyote tobacco</name>
    <dbReference type="NCBI Taxonomy" id="49451"/>
    <lineage>
        <taxon>Eukaryota</taxon>
        <taxon>Viridiplantae</taxon>
        <taxon>Streptophyta</taxon>
        <taxon>Embryophyta</taxon>
        <taxon>Tracheophyta</taxon>
        <taxon>Spermatophyta</taxon>
        <taxon>Magnoliopsida</taxon>
        <taxon>eudicotyledons</taxon>
        <taxon>Gunneridae</taxon>
        <taxon>Pentapetalae</taxon>
        <taxon>asterids</taxon>
        <taxon>lamiids</taxon>
        <taxon>Solanales</taxon>
        <taxon>Solanaceae</taxon>
        <taxon>Nicotianoideae</taxon>
        <taxon>Nicotianeae</taxon>
        <taxon>Nicotiana</taxon>
    </lineage>
</organism>
<evidence type="ECO:0000256" key="3">
    <source>
        <dbReference type="ARBA" id="ARBA00022782"/>
    </source>
</evidence>
<keyword evidence="5" id="KW-0287">Flowering</keyword>
<dbReference type="Gramene" id="OIT06696">
    <property type="protein sequence ID" value="OIT06696"/>
    <property type="gene ID" value="A4A49_32524"/>
</dbReference>
<sequence>MAGRNRIPREAFDNRRGYPAEGHITRGPMPRPMPHPALLEEELEIQHVEIRRLLGENRRLVEDRIALQRELGAAKEELHRMNLAIGDIQAEHEMRSRELIERGLKLEGDLRATEPLKNEAKQLHTEVQRLNTIKQDLSGQVQTLTKDLAKLQADSQQIPLLRAEIDGLHQELLRARSATDYEKKAKIELMDQRQAMETNLVSMAREVEKLRAELFNSDGRAWTAGGSYGMKYGRHDATFPAPHGEGYGVHMGAADKGPLYGAASASWGGLEKPQMNRR</sequence>
<evidence type="ECO:0000256" key="2">
    <source>
        <dbReference type="ARBA" id="ARBA00022473"/>
    </source>
</evidence>
<proteinExistence type="inferred from homology"/>
<evidence type="ECO:0000256" key="1">
    <source>
        <dbReference type="ARBA" id="ARBA00005405"/>
    </source>
</evidence>
<feature type="region of interest" description="Disordered" evidence="7">
    <location>
        <begin position="1"/>
        <end position="31"/>
    </location>
</feature>
<evidence type="ECO:0000256" key="7">
    <source>
        <dbReference type="SAM" id="MobiDB-lite"/>
    </source>
</evidence>
<keyword evidence="9" id="KW-1185">Reference proteome</keyword>
<gene>
    <name evidence="8" type="primary">FLXL3_0</name>
    <name evidence="8" type="ORF">A4A49_32524</name>
</gene>
<dbReference type="AlphaFoldDB" id="A0A1J6J1R2"/>
<dbReference type="OrthoDB" id="2018286at2759"/>